<accession>A0ABY9L1Q3</accession>
<feature type="domain" description="Malonyl-CoA:ACP transacylase (MAT)" evidence="5">
    <location>
        <begin position="7"/>
        <end position="312"/>
    </location>
</feature>
<dbReference type="PANTHER" id="PTHR42681">
    <property type="entry name" value="MALONYL-COA-ACYL CARRIER PROTEIN TRANSACYLASE, MITOCHONDRIAL"/>
    <property type="match status" value="1"/>
</dbReference>
<dbReference type="InterPro" id="IPR024925">
    <property type="entry name" value="Malonyl_CoA-ACP_transAc"/>
</dbReference>
<dbReference type="InterPro" id="IPR050858">
    <property type="entry name" value="Mal-CoA-ACP_Trans/PKS_FabD"/>
</dbReference>
<reference evidence="6" key="1">
    <citation type="submission" date="2023-06" db="EMBL/GenBank/DDBJ databases">
        <title>A Treasure from Seagulls: Isolation and Description of Aciduricobacillus qingdaonensis gen. nov., sp. nov., a Rare Obligately Uric Acid-utilizing Member in the Family Bacillaceae.</title>
        <authorList>
            <person name="Liu W."/>
            <person name="Wang B."/>
        </authorList>
    </citation>
    <scope>NUCLEOTIDE SEQUENCE</scope>
    <source>
        <strain evidence="6">44XB</strain>
    </source>
</reference>
<dbReference type="SMART" id="SM00827">
    <property type="entry name" value="PKS_AT"/>
    <property type="match status" value="1"/>
</dbReference>
<dbReference type="RefSeq" id="WP_348029521.1">
    <property type="nucleotide sequence ID" value="NZ_CP129113.1"/>
</dbReference>
<dbReference type="SUPFAM" id="SSF55048">
    <property type="entry name" value="Probable ACP-binding domain of malonyl-CoA ACP transacylase"/>
    <property type="match status" value="1"/>
</dbReference>
<dbReference type="InterPro" id="IPR014043">
    <property type="entry name" value="Acyl_transferase_dom"/>
</dbReference>
<organism evidence="6 7">
    <name type="scientific">Aciduricibacillus chroicocephali</name>
    <dbReference type="NCBI Taxonomy" id="3054939"/>
    <lineage>
        <taxon>Bacteria</taxon>
        <taxon>Bacillati</taxon>
        <taxon>Bacillota</taxon>
        <taxon>Bacilli</taxon>
        <taxon>Bacillales</taxon>
        <taxon>Bacillaceae</taxon>
        <taxon>Aciduricibacillus</taxon>
    </lineage>
</organism>
<dbReference type="InterPro" id="IPR001227">
    <property type="entry name" value="Ac_transferase_dom_sf"/>
</dbReference>
<protein>
    <recommendedName>
        <fullName evidence="4">Malonyl CoA-acyl carrier protein transacylase</fullName>
        <ecNumber evidence="4">2.3.1.39</ecNumber>
    </recommendedName>
</protein>
<dbReference type="EC" id="2.3.1.39" evidence="4"/>
<evidence type="ECO:0000259" key="5">
    <source>
        <dbReference type="SMART" id="SM00827"/>
    </source>
</evidence>
<evidence type="ECO:0000256" key="1">
    <source>
        <dbReference type="ARBA" id="ARBA00022679"/>
    </source>
</evidence>
<evidence type="ECO:0000256" key="3">
    <source>
        <dbReference type="ARBA" id="ARBA00048462"/>
    </source>
</evidence>
<evidence type="ECO:0000313" key="6">
    <source>
        <dbReference type="EMBL" id="WLV25728.1"/>
    </source>
</evidence>
<dbReference type="InterPro" id="IPR016036">
    <property type="entry name" value="Malonyl_transacylase_ACP-bd"/>
</dbReference>
<comment type="catalytic activity">
    <reaction evidence="3 4">
        <text>holo-[ACP] + malonyl-CoA = malonyl-[ACP] + CoA</text>
        <dbReference type="Rhea" id="RHEA:41792"/>
        <dbReference type="Rhea" id="RHEA-COMP:9623"/>
        <dbReference type="Rhea" id="RHEA-COMP:9685"/>
        <dbReference type="ChEBI" id="CHEBI:57287"/>
        <dbReference type="ChEBI" id="CHEBI:57384"/>
        <dbReference type="ChEBI" id="CHEBI:64479"/>
        <dbReference type="ChEBI" id="CHEBI:78449"/>
        <dbReference type="EC" id="2.3.1.39"/>
    </reaction>
</comment>
<comment type="similarity">
    <text evidence="4">Belongs to the fabD family.</text>
</comment>
<dbReference type="EMBL" id="CP129113">
    <property type="protein sequence ID" value="WLV25728.1"/>
    <property type="molecule type" value="Genomic_DNA"/>
</dbReference>
<name>A0ABY9L1Q3_9BACI</name>
<proteinExistence type="inferred from homology"/>
<keyword evidence="1 4" id="KW-0808">Transferase</keyword>
<dbReference type="NCBIfam" id="TIGR00128">
    <property type="entry name" value="fabD"/>
    <property type="match status" value="1"/>
</dbReference>
<keyword evidence="2 4" id="KW-0012">Acyltransferase</keyword>
<dbReference type="GO" id="GO:0004314">
    <property type="term" value="F:[acyl-carrier-protein] S-malonyltransferase activity"/>
    <property type="evidence" value="ECO:0007669"/>
    <property type="project" value="UniProtKB-EC"/>
</dbReference>
<gene>
    <name evidence="6" type="primary">fabD</name>
    <name evidence="6" type="ORF">QR721_05855</name>
</gene>
<sequence>MNKIAFMFPGQGSQSVGMGKELYETYPIVRALYEEADELLGMKLSELMFNGPEENLKATENAQPALLLSSIAVHSVLTEYGIKPDMAVGHSLGEYSALVASGALSFQDAIRLVQKRGQLMEQAYPKGQGAMAAVLGLEQAKVEAALEQISGDQPVDVANLNCPGQIVISGSKEGIGQAESVLKEAGAKRVKELAVSGPFHSRLMKPASEKFAAELEGITIQDPVIPMFANVTAAPVSTAAEVKDLLIKQLYSPVRFSEAASTMIEKGASRFVELGNGKVLCGLLKKIDKSIPTYAVQDKETLEGLAAWLKEETQNA</sequence>
<dbReference type="PIRSF" id="PIRSF000446">
    <property type="entry name" value="Mct"/>
    <property type="match status" value="1"/>
</dbReference>
<dbReference type="Gene3D" id="3.40.366.10">
    <property type="entry name" value="Malonyl-Coenzyme A Acyl Carrier Protein, domain 2"/>
    <property type="match status" value="1"/>
</dbReference>
<dbReference type="Pfam" id="PF00698">
    <property type="entry name" value="Acyl_transf_1"/>
    <property type="match status" value="1"/>
</dbReference>
<evidence type="ECO:0000256" key="2">
    <source>
        <dbReference type="ARBA" id="ARBA00023315"/>
    </source>
</evidence>
<keyword evidence="7" id="KW-1185">Reference proteome</keyword>
<dbReference type="InterPro" id="IPR016035">
    <property type="entry name" value="Acyl_Trfase/lysoPLipase"/>
</dbReference>
<dbReference type="PANTHER" id="PTHR42681:SF1">
    <property type="entry name" value="MALONYL-COA-ACYL CARRIER PROTEIN TRANSACYLASE, MITOCHONDRIAL"/>
    <property type="match status" value="1"/>
</dbReference>
<dbReference type="SUPFAM" id="SSF52151">
    <property type="entry name" value="FabD/lysophospholipase-like"/>
    <property type="match status" value="1"/>
</dbReference>
<dbReference type="InterPro" id="IPR004410">
    <property type="entry name" value="Malonyl_CoA-ACP_transAc_FabD"/>
</dbReference>
<dbReference type="Gene3D" id="3.30.70.250">
    <property type="entry name" value="Malonyl-CoA ACP transacylase, ACP-binding"/>
    <property type="match status" value="1"/>
</dbReference>
<evidence type="ECO:0000313" key="7">
    <source>
        <dbReference type="Proteomes" id="UP001180087"/>
    </source>
</evidence>
<dbReference type="Proteomes" id="UP001180087">
    <property type="component" value="Chromosome"/>
</dbReference>
<evidence type="ECO:0000256" key="4">
    <source>
        <dbReference type="PIRNR" id="PIRNR000446"/>
    </source>
</evidence>